<dbReference type="GO" id="GO:0009425">
    <property type="term" value="C:bacterial-type flagellum basal body"/>
    <property type="evidence" value="ECO:0007669"/>
    <property type="project" value="UniProtKB-SubCell"/>
</dbReference>
<keyword evidence="3 4" id="KW-0975">Bacterial flagellum</keyword>
<sequence length="98" mass="11363">MPNINNINFLTTNNISNTQLIEKQNNIDFSKIVKEKIDQLNEKQVEAENKTIELIKGDAKDIHEVMLSVEEARLSLELAIQIRNKLVEAFQELNRMQL</sequence>
<dbReference type="EMBL" id="CAVN010000093">
    <property type="protein sequence ID" value="CDF58022.1"/>
    <property type="molecule type" value="Genomic_DNA"/>
</dbReference>
<name>R7RPD1_9CLOT</name>
<protein>
    <recommendedName>
        <fullName evidence="4 5">Flagellar hook-basal body complex protein FliE</fullName>
    </recommendedName>
</protein>
<dbReference type="PANTHER" id="PTHR34653">
    <property type="match status" value="1"/>
</dbReference>
<dbReference type="OrthoDB" id="9812413at2"/>
<dbReference type="RefSeq" id="WP_018661721.1">
    <property type="nucleotide sequence ID" value="NZ_HF952018.1"/>
</dbReference>
<dbReference type="HOGENOM" id="CLU_147249_3_4_9"/>
<proteinExistence type="inferred from homology"/>
<evidence type="ECO:0000256" key="1">
    <source>
        <dbReference type="ARBA" id="ARBA00004117"/>
    </source>
</evidence>
<dbReference type="Pfam" id="PF02049">
    <property type="entry name" value="FliE"/>
    <property type="match status" value="1"/>
</dbReference>
<evidence type="ECO:0000256" key="4">
    <source>
        <dbReference type="HAMAP-Rule" id="MF_00724"/>
    </source>
</evidence>
<dbReference type="PANTHER" id="PTHR34653:SF1">
    <property type="entry name" value="FLAGELLAR HOOK-BASAL BODY COMPLEX PROTEIN FLIE"/>
    <property type="match status" value="1"/>
</dbReference>
<dbReference type="PRINTS" id="PR01006">
    <property type="entry name" value="FLGHOOKFLIE"/>
</dbReference>
<dbReference type="NCBIfam" id="TIGR00205">
    <property type="entry name" value="fliE"/>
    <property type="match status" value="1"/>
</dbReference>
<reference evidence="6" key="1">
    <citation type="submission" date="2013-03" db="EMBL/GenBank/DDBJ databases">
        <title>Draft genome sequence of the hydrogen-ethanol-producing anaerobic alkalithermophilic Caloramator celere.</title>
        <authorList>
            <person name="Ciranna A."/>
            <person name="Larjo A."/>
            <person name="Kivisto A."/>
            <person name="Santala V."/>
            <person name="Roos C."/>
            <person name="Karp M."/>
        </authorList>
    </citation>
    <scope>NUCLEOTIDE SEQUENCE [LARGE SCALE GENOMIC DNA]</scope>
    <source>
        <strain evidence="6">DSM 8682</strain>
    </source>
</reference>
<dbReference type="Proteomes" id="UP000014923">
    <property type="component" value="Unassembled WGS sequence"/>
</dbReference>
<gene>
    <name evidence="4" type="primary">fliE</name>
    <name evidence="6" type="ORF">TCEL_01936</name>
</gene>
<comment type="subcellular location">
    <subcellularLocation>
        <location evidence="1 4">Bacterial flagellum basal body</location>
    </subcellularLocation>
</comment>
<dbReference type="GO" id="GO:0005198">
    <property type="term" value="F:structural molecule activity"/>
    <property type="evidence" value="ECO:0007669"/>
    <property type="project" value="UniProtKB-UniRule"/>
</dbReference>
<dbReference type="InterPro" id="IPR001624">
    <property type="entry name" value="FliE"/>
</dbReference>
<comment type="similarity">
    <text evidence="2 4">Belongs to the FliE family.</text>
</comment>
<dbReference type="AlphaFoldDB" id="R7RPD1"/>
<dbReference type="GO" id="GO:0003774">
    <property type="term" value="F:cytoskeletal motor activity"/>
    <property type="evidence" value="ECO:0007669"/>
    <property type="project" value="InterPro"/>
</dbReference>
<dbReference type="GO" id="GO:0071973">
    <property type="term" value="P:bacterial-type flagellum-dependent cell motility"/>
    <property type="evidence" value="ECO:0007669"/>
    <property type="project" value="InterPro"/>
</dbReference>
<evidence type="ECO:0000256" key="2">
    <source>
        <dbReference type="ARBA" id="ARBA00009272"/>
    </source>
</evidence>
<keyword evidence="6" id="KW-0969">Cilium</keyword>
<keyword evidence="6" id="KW-0282">Flagellum</keyword>
<organism evidence="6 7">
    <name type="scientific">Thermobrachium celere DSM 8682</name>
    <dbReference type="NCBI Taxonomy" id="941824"/>
    <lineage>
        <taxon>Bacteria</taxon>
        <taxon>Bacillati</taxon>
        <taxon>Bacillota</taxon>
        <taxon>Clostridia</taxon>
        <taxon>Eubacteriales</taxon>
        <taxon>Clostridiaceae</taxon>
        <taxon>Thermobrachium</taxon>
    </lineage>
</organism>
<dbReference type="eggNOG" id="COG1677">
    <property type="taxonomic scope" value="Bacteria"/>
</dbReference>
<keyword evidence="6" id="KW-0966">Cell projection</keyword>
<evidence type="ECO:0000256" key="3">
    <source>
        <dbReference type="ARBA" id="ARBA00023143"/>
    </source>
</evidence>
<keyword evidence="7" id="KW-1185">Reference proteome</keyword>
<dbReference type="HAMAP" id="MF_00724">
    <property type="entry name" value="FliE"/>
    <property type="match status" value="1"/>
</dbReference>
<accession>R7RPD1</accession>
<evidence type="ECO:0000313" key="7">
    <source>
        <dbReference type="Proteomes" id="UP000014923"/>
    </source>
</evidence>
<evidence type="ECO:0000256" key="5">
    <source>
        <dbReference type="NCBIfam" id="TIGR00205"/>
    </source>
</evidence>
<evidence type="ECO:0000313" key="6">
    <source>
        <dbReference type="EMBL" id="CDF58022.1"/>
    </source>
</evidence>
<comment type="caution">
    <text evidence="6">The sequence shown here is derived from an EMBL/GenBank/DDBJ whole genome shotgun (WGS) entry which is preliminary data.</text>
</comment>